<feature type="compositionally biased region" description="Polar residues" evidence="4">
    <location>
        <begin position="50"/>
        <end position="68"/>
    </location>
</feature>
<keyword evidence="3" id="KW-0472">Membrane</keyword>
<feature type="compositionally biased region" description="Basic and acidic residues" evidence="4">
    <location>
        <begin position="764"/>
        <end position="781"/>
    </location>
</feature>
<feature type="domain" description="SAC" evidence="5">
    <location>
        <begin position="216"/>
        <end position="596"/>
    </location>
</feature>
<comment type="caution">
    <text evidence="6">The sequence shown here is derived from an EMBL/GenBank/DDBJ whole genome shotgun (WGS) entry which is preliminary data.</text>
</comment>
<feature type="region of interest" description="Disordered" evidence="4">
    <location>
        <begin position="1"/>
        <end position="73"/>
    </location>
</feature>
<sequence>MAQQQPTPGVHLHIPQSTSTDSSGTITPISQHSAALPSAATSTLDTASSKETQSLSTTLAGQPSTSKPAQARADDPSLAFNKFILYENRLRFYVVASNTSDSRHRIIKIDRTSQDELDVVEDEAIYSGKQMSKMLEMLENGNKGCGGLGKARMFFGVAGFIKFTAGWYMILISKRSVVALIGGHYVYHCESTDIMPVAFNHKIDKPAEEQRLLNIFKQVDMTKNFYFSYTYDLTSTLQHNLTRSGLSPCRQWDMNDRFAWNHYLLTAAFGTTSGPSTKSHWLVPLMHGHVDQAKLTVLGRVVFITLMARRSRHHAGARYLKRGANDEGNVANEVETEQIISETLTTPFYYPAPKDGPDGKQGRRPSPNYTSYVQYRGSIPIFWTQEVTSMVPKPPIEIPVMDPFYTAAARHFDDLFKRYGQPIMILNLVKKREPQPRESKLLEEYTQCVRYLSQFLPSDKLMLYRAWDMARAYKEKTQDVISYLEDIAEESIEMTGFFHTGPEPYSHYLQSESENEDYVWRSTMSVQNGICRTNCVDCLDRTNAAQFVFGKRALGHQLYALGVVDTPNLAFDSDAVNMLTEMYHDHGDSLALQYTGSALVNRVETYRRMPHWNSHSRDIIENLRRFYANSLLDADKQTAINLFLGVPAEKTSTRAPPQRGNYQKWFTDEHLQTAYPLEDCEKAVRQYVNTRGDFWIEYYRPLLFTSLGKHFAFSMNSTLKLPGKTARDVNMSPFLAHHTHANHPRLMDGVRRWMGTNSGSSRTSRIDRAQEQKSKKPHAADESVSDSLPDIVLRLLDPIVEEEDEYQQYIEQGQELLVTSSEEIDYRKSIYTKYISAVNIAQGIAEPIELQDKDEKIVSAYVDRANPHDLEAGFTTTNYEKIIAELTMMD</sequence>
<dbReference type="STRING" id="154538.A0A1M2VXM0"/>
<evidence type="ECO:0000256" key="4">
    <source>
        <dbReference type="SAM" id="MobiDB-lite"/>
    </source>
</evidence>
<gene>
    <name evidence="6" type="ORF">TRAPUB_11124</name>
</gene>
<proteinExistence type="predicted"/>
<protein>
    <submittedName>
        <fullName evidence="6">Polyphosphoinositide phosphatase</fullName>
    </submittedName>
</protein>
<evidence type="ECO:0000313" key="7">
    <source>
        <dbReference type="Proteomes" id="UP000184267"/>
    </source>
</evidence>
<name>A0A1M2VXM0_TRAPU</name>
<dbReference type="GO" id="GO:0012505">
    <property type="term" value="C:endomembrane system"/>
    <property type="evidence" value="ECO:0007669"/>
    <property type="project" value="UniProtKB-SubCell"/>
</dbReference>
<dbReference type="InterPro" id="IPR002013">
    <property type="entry name" value="SAC_dom"/>
</dbReference>
<feature type="region of interest" description="Disordered" evidence="4">
    <location>
        <begin position="752"/>
        <end position="785"/>
    </location>
</feature>
<dbReference type="OrthoDB" id="405996at2759"/>
<dbReference type="AlphaFoldDB" id="A0A1M2VXM0"/>
<evidence type="ECO:0000256" key="1">
    <source>
        <dbReference type="ARBA" id="ARBA00004308"/>
    </source>
</evidence>
<keyword evidence="2" id="KW-0378">Hydrolase</keyword>
<evidence type="ECO:0000259" key="5">
    <source>
        <dbReference type="PROSITE" id="PS50275"/>
    </source>
</evidence>
<dbReference type="Pfam" id="PF02383">
    <property type="entry name" value="Syja_N"/>
    <property type="match status" value="1"/>
</dbReference>
<dbReference type="EMBL" id="MNAD01000493">
    <property type="protein sequence ID" value="OJT12349.1"/>
    <property type="molecule type" value="Genomic_DNA"/>
</dbReference>
<dbReference type="PROSITE" id="PS50275">
    <property type="entry name" value="SAC"/>
    <property type="match status" value="1"/>
</dbReference>
<organism evidence="6 7">
    <name type="scientific">Trametes pubescens</name>
    <name type="common">White-rot fungus</name>
    <dbReference type="NCBI Taxonomy" id="154538"/>
    <lineage>
        <taxon>Eukaryota</taxon>
        <taxon>Fungi</taxon>
        <taxon>Dikarya</taxon>
        <taxon>Basidiomycota</taxon>
        <taxon>Agaricomycotina</taxon>
        <taxon>Agaricomycetes</taxon>
        <taxon>Polyporales</taxon>
        <taxon>Polyporaceae</taxon>
        <taxon>Trametes</taxon>
    </lineage>
</organism>
<reference evidence="6 7" key="1">
    <citation type="submission" date="2016-10" db="EMBL/GenBank/DDBJ databases">
        <title>Genome sequence of the basidiomycete white-rot fungus Trametes pubescens.</title>
        <authorList>
            <person name="Makela M.R."/>
            <person name="Granchi Z."/>
            <person name="Peng M."/>
            <person name="De Vries R.P."/>
            <person name="Grigoriev I."/>
            <person name="Riley R."/>
            <person name="Hilden K."/>
        </authorList>
    </citation>
    <scope>NUCLEOTIDE SEQUENCE [LARGE SCALE GENOMIC DNA]</scope>
    <source>
        <strain evidence="6 7">FBCC735</strain>
    </source>
</reference>
<feature type="region of interest" description="Disordered" evidence="4">
    <location>
        <begin position="347"/>
        <end position="369"/>
    </location>
</feature>
<dbReference type="InterPro" id="IPR043573">
    <property type="entry name" value="Fig4-like"/>
</dbReference>
<feature type="compositionally biased region" description="Polar residues" evidence="4">
    <location>
        <begin position="15"/>
        <end position="32"/>
    </location>
</feature>
<dbReference type="PANTHER" id="PTHR45738">
    <property type="entry name" value="POLYPHOSPHOINOSITIDE PHOSPHATASE"/>
    <property type="match status" value="1"/>
</dbReference>
<dbReference type="GO" id="GO:0043813">
    <property type="term" value="F:phosphatidylinositol-3,5-bisphosphate 5-phosphatase activity"/>
    <property type="evidence" value="ECO:0007669"/>
    <property type="project" value="InterPro"/>
</dbReference>
<dbReference type="OMA" id="KRKCCAH"/>
<feature type="compositionally biased region" description="Low complexity" evidence="4">
    <location>
        <begin position="33"/>
        <end position="49"/>
    </location>
</feature>
<evidence type="ECO:0000256" key="2">
    <source>
        <dbReference type="ARBA" id="ARBA00022801"/>
    </source>
</evidence>
<dbReference type="GO" id="GO:0046856">
    <property type="term" value="P:phosphatidylinositol dephosphorylation"/>
    <property type="evidence" value="ECO:0007669"/>
    <property type="project" value="InterPro"/>
</dbReference>
<evidence type="ECO:0000313" key="6">
    <source>
        <dbReference type="EMBL" id="OJT12349.1"/>
    </source>
</evidence>
<keyword evidence="7" id="KW-1185">Reference proteome</keyword>
<dbReference type="Proteomes" id="UP000184267">
    <property type="component" value="Unassembled WGS sequence"/>
</dbReference>
<comment type="subcellular location">
    <subcellularLocation>
        <location evidence="1">Endomembrane system</location>
    </subcellularLocation>
</comment>
<dbReference type="PANTHER" id="PTHR45738:SF5">
    <property type="entry name" value="POLYPHOSPHOINOSITIDE PHOSPHATASE"/>
    <property type="match status" value="1"/>
</dbReference>
<accession>A0A1M2VXM0</accession>
<evidence type="ECO:0000256" key="3">
    <source>
        <dbReference type="ARBA" id="ARBA00023136"/>
    </source>
</evidence>